<comment type="caution">
    <text evidence="4">The sequence shown here is derived from an EMBL/GenBank/DDBJ whole genome shotgun (WGS) entry which is preliminary data.</text>
</comment>
<feature type="domain" description="TIL" evidence="3">
    <location>
        <begin position="7"/>
        <end position="60"/>
    </location>
</feature>
<dbReference type="PANTHER" id="PTHR23259">
    <property type="entry name" value="RIDDLE"/>
    <property type="match status" value="1"/>
</dbReference>
<keyword evidence="2" id="KW-1015">Disulfide bond</keyword>
<dbReference type="Gene3D" id="2.10.25.10">
    <property type="entry name" value="Laminin"/>
    <property type="match status" value="3"/>
</dbReference>
<organism evidence="4 5">
    <name type="scientific">Trichonephila clavata</name>
    <name type="common">Joro spider</name>
    <name type="synonym">Nephila clavata</name>
    <dbReference type="NCBI Taxonomy" id="2740835"/>
    <lineage>
        <taxon>Eukaryota</taxon>
        <taxon>Metazoa</taxon>
        <taxon>Ecdysozoa</taxon>
        <taxon>Arthropoda</taxon>
        <taxon>Chelicerata</taxon>
        <taxon>Arachnida</taxon>
        <taxon>Araneae</taxon>
        <taxon>Araneomorphae</taxon>
        <taxon>Entelegynae</taxon>
        <taxon>Araneoidea</taxon>
        <taxon>Nephilidae</taxon>
        <taxon>Trichonephila</taxon>
    </lineage>
</organism>
<evidence type="ECO:0000256" key="2">
    <source>
        <dbReference type="ARBA" id="ARBA00023157"/>
    </source>
</evidence>
<keyword evidence="5" id="KW-1185">Reference proteome</keyword>
<name>A0A8X6KRB9_TRICU</name>
<sequence>ESRIARPNEHYEFCGSVCPNTCFDEVDVNKLDYDCCKEGCFCNKGLVRRPDGKCVLREECPLPSGNEKAHGCPEHEHWNLCEAHCQKNCTNYKETLPCTKQCEAGCVCDRGYVRGLNGKCILKEKCPMETARTDRKRACPPREHISRCMGHCQMTCESYLKPKPCPRKCQKGCVCDGGLVRGPRGRCIMPSKCPAKSDTEETVYNSFCPDNPNGCLEYCKSRGAKHGQCQGYQRAECICINRS</sequence>
<evidence type="ECO:0000256" key="1">
    <source>
        <dbReference type="ARBA" id="ARBA00022690"/>
    </source>
</evidence>
<gene>
    <name evidence="4" type="primary">NCL1_51860</name>
    <name evidence="4" type="ORF">TNCT_307501</name>
</gene>
<dbReference type="InterPro" id="IPR002919">
    <property type="entry name" value="TIL_dom"/>
</dbReference>
<evidence type="ECO:0000259" key="3">
    <source>
        <dbReference type="Pfam" id="PF01826"/>
    </source>
</evidence>
<feature type="domain" description="TIL" evidence="3">
    <location>
        <begin position="72"/>
        <end position="126"/>
    </location>
</feature>
<dbReference type="Pfam" id="PF01826">
    <property type="entry name" value="TIL"/>
    <property type="match status" value="3"/>
</dbReference>
<accession>A0A8X6KRB9</accession>
<protein>
    <submittedName>
        <fullName evidence="4">TIL domain-containing protein</fullName>
    </submittedName>
</protein>
<dbReference type="PANTHER" id="PTHR23259:SF82">
    <property type="entry name" value="SERINE PROTEASE INHIBITOR 1 PROTEIN"/>
    <property type="match status" value="1"/>
</dbReference>
<evidence type="ECO:0000313" key="4">
    <source>
        <dbReference type="EMBL" id="GFQ81441.1"/>
    </source>
</evidence>
<dbReference type="AlphaFoldDB" id="A0A8X6KRB9"/>
<dbReference type="GO" id="GO:0030414">
    <property type="term" value="F:peptidase inhibitor activity"/>
    <property type="evidence" value="ECO:0007669"/>
    <property type="project" value="UniProtKB-KW"/>
</dbReference>
<proteinExistence type="predicted"/>
<feature type="domain" description="TIL" evidence="3">
    <location>
        <begin position="139"/>
        <end position="193"/>
    </location>
</feature>
<dbReference type="SUPFAM" id="SSF57567">
    <property type="entry name" value="Serine protease inhibitors"/>
    <property type="match status" value="3"/>
</dbReference>
<dbReference type="CDD" id="cd19941">
    <property type="entry name" value="TIL"/>
    <property type="match status" value="3"/>
</dbReference>
<dbReference type="EMBL" id="BMAO01022357">
    <property type="protein sequence ID" value="GFQ81441.1"/>
    <property type="molecule type" value="Genomic_DNA"/>
</dbReference>
<dbReference type="InterPro" id="IPR036084">
    <property type="entry name" value="Ser_inhib-like_sf"/>
</dbReference>
<dbReference type="OrthoDB" id="6437286at2759"/>
<dbReference type="InterPro" id="IPR051368">
    <property type="entry name" value="SerProtInhib-TIL_Domain"/>
</dbReference>
<dbReference type="Proteomes" id="UP000887116">
    <property type="component" value="Unassembled WGS sequence"/>
</dbReference>
<keyword evidence="1" id="KW-0646">Protease inhibitor</keyword>
<evidence type="ECO:0000313" key="5">
    <source>
        <dbReference type="Proteomes" id="UP000887116"/>
    </source>
</evidence>
<feature type="non-terminal residue" evidence="4">
    <location>
        <position position="1"/>
    </location>
</feature>
<reference evidence="4" key="1">
    <citation type="submission" date="2020-07" db="EMBL/GenBank/DDBJ databases">
        <title>Multicomponent nature underlies the extraordinary mechanical properties of spider dragline silk.</title>
        <authorList>
            <person name="Kono N."/>
            <person name="Nakamura H."/>
            <person name="Mori M."/>
            <person name="Yoshida Y."/>
            <person name="Ohtoshi R."/>
            <person name="Malay A.D."/>
            <person name="Moran D.A.P."/>
            <person name="Tomita M."/>
            <person name="Numata K."/>
            <person name="Arakawa K."/>
        </authorList>
    </citation>
    <scope>NUCLEOTIDE SEQUENCE</scope>
</reference>